<dbReference type="InterPro" id="IPR011079">
    <property type="entry name" value="Ala_racemase_C"/>
</dbReference>
<dbReference type="EMBL" id="FRAI01000037">
    <property type="protein sequence ID" value="SHK36031.1"/>
    <property type="molecule type" value="Genomic_DNA"/>
</dbReference>
<dbReference type="RefSeq" id="WP_072908605.1">
    <property type="nucleotide sequence ID" value="NZ_FRAI01000037.1"/>
</dbReference>
<dbReference type="PANTHER" id="PTHR30511:SF0">
    <property type="entry name" value="ALANINE RACEMASE, CATABOLIC-RELATED"/>
    <property type="match status" value="1"/>
</dbReference>
<dbReference type="HAMAP" id="MF_01201">
    <property type="entry name" value="Ala_racemase"/>
    <property type="match status" value="1"/>
</dbReference>
<feature type="binding site" evidence="4 6">
    <location>
        <position position="307"/>
    </location>
    <ligand>
        <name>substrate</name>
    </ligand>
</feature>
<dbReference type="PANTHER" id="PTHR30511">
    <property type="entry name" value="ALANINE RACEMASE"/>
    <property type="match status" value="1"/>
</dbReference>
<dbReference type="Gene3D" id="3.20.20.10">
    <property type="entry name" value="Alanine racemase"/>
    <property type="match status" value="1"/>
</dbReference>
<name>A0A1M6RU39_9FIRM</name>
<dbReference type="AlphaFoldDB" id="A0A1M6RU39"/>
<dbReference type="EC" id="5.1.1.1" evidence="4"/>
<comment type="pathway">
    <text evidence="4">Amino-acid biosynthesis; D-alanine biosynthesis; D-alanine from L-alanine: step 1/1.</text>
</comment>
<proteinExistence type="inferred from homology"/>
<evidence type="ECO:0000256" key="3">
    <source>
        <dbReference type="ARBA" id="ARBA00023235"/>
    </source>
</evidence>
<keyword evidence="9" id="KW-1185">Reference proteome</keyword>
<dbReference type="PRINTS" id="PR00992">
    <property type="entry name" value="ALARACEMASE"/>
</dbReference>
<dbReference type="NCBIfam" id="TIGR00492">
    <property type="entry name" value="alr"/>
    <property type="match status" value="1"/>
</dbReference>
<dbReference type="GO" id="GO:0008784">
    <property type="term" value="F:alanine racemase activity"/>
    <property type="evidence" value="ECO:0007669"/>
    <property type="project" value="UniProtKB-UniRule"/>
</dbReference>
<feature type="domain" description="Alanine racemase C-terminal" evidence="7">
    <location>
        <begin position="238"/>
        <end position="363"/>
    </location>
</feature>
<dbReference type="GO" id="GO:0030632">
    <property type="term" value="P:D-alanine biosynthetic process"/>
    <property type="evidence" value="ECO:0007669"/>
    <property type="project" value="UniProtKB-UniRule"/>
</dbReference>
<dbReference type="UniPathway" id="UPA00042">
    <property type="reaction ID" value="UER00497"/>
</dbReference>
<dbReference type="InterPro" id="IPR000821">
    <property type="entry name" value="Ala_racemase"/>
</dbReference>
<dbReference type="GO" id="GO:0005829">
    <property type="term" value="C:cytosol"/>
    <property type="evidence" value="ECO:0007669"/>
    <property type="project" value="TreeGrafter"/>
</dbReference>
<gene>
    <name evidence="8" type="ORF">SAMN02745227_02109</name>
</gene>
<evidence type="ECO:0000313" key="8">
    <source>
        <dbReference type="EMBL" id="SHK36031.1"/>
    </source>
</evidence>
<comment type="cofactor">
    <cofactor evidence="1 4 5">
        <name>pyridoxal 5'-phosphate</name>
        <dbReference type="ChEBI" id="CHEBI:597326"/>
    </cofactor>
</comment>
<evidence type="ECO:0000256" key="6">
    <source>
        <dbReference type="PIRSR" id="PIRSR600821-52"/>
    </source>
</evidence>
<evidence type="ECO:0000256" key="5">
    <source>
        <dbReference type="PIRSR" id="PIRSR600821-50"/>
    </source>
</evidence>
<comment type="similarity">
    <text evidence="4">Belongs to the alanine racemase family.</text>
</comment>
<dbReference type="InterPro" id="IPR029066">
    <property type="entry name" value="PLP-binding_barrel"/>
</dbReference>
<dbReference type="InterPro" id="IPR020622">
    <property type="entry name" value="Ala_racemase_pyridoxalP-BS"/>
</dbReference>
<comment type="function">
    <text evidence="4">Catalyzes the interconversion of L-alanine and D-alanine. May also act on other amino acids.</text>
</comment>
<dbReference type="CDD" id="cd00430">
    <property type="entry name" value="PLPDE_III_AR"/>
    <property type="match status" value="1"/>
</dbReference>
<dbReference type="PROSITE" id="PS00395">
    <property type="entry name" value="ALANINE_RACEMASE"/>
    <property type="match status" value="1"/>
</dbReference>
<evidence type="ECO:0000256" key="4">
    <source>
        <dbReference type="HAMAP-Rule" id="MF_01201"/>
    </source>
</evidence>
<keyword evidence="3 4" id="KW-0413">Isomerase</keyword>
<dbReference type="Proteomes" id="UP000243547">
    <property type="component" value="Unassembled WGS sequence"/>
</dbReference>
<evidence type="ECO:0000256" key="2">
    <source>
        <dbReference type="ARBA" id="ARBA00022898"/>
    </source>
</evidence>
<dbReference type="SMART" id="SM01005">
    <property type="entry name" value="Ala_racemase_C"/>
    <property type="match status" value="1"/>
</dbReference>
<keyword evidence="2 4" id="KW-0663">Pyridoxal phosphate</keyword>
<accession>A0A1M6RU39</accession>
<dbReference type="Pfam" id="PF00842">
    <property type="entry name" value="Ala_racemase_C"/>
    <property type="match status" value="1"/>
</dbReference>
<dbReference type="OrthoDB" id="9813814at2"/>
<dbReference type="FunFam" id="3.20.20.10:FF:000002">
    <property type="entry name" value="Alanine racemase"/>
    <property type="match status" value="1"/>
</dbReference>
<dbReference type="SUPFAM" id="SSF51419">
    <property type="entry name" value="PLP-binding barrel"/>
    <property type="match status" value="1"/>
</dbReference>
<comment type="catalytic activity">
    <reaction evidence="4">
        <text>L-alanine = D-alanine</text>
        <dbReference type="Rhea" id="RHEA:20249"/>
        <dbReference type="ChEBI" id="CHEBI:57416"/>
        <dbReference type="ChEBI" id="CHEBI:57972"/>
        <dbReference type="EC" id="5.1.1.1"/>
    </reaction>
</comment>
<dbReference type="GO" id="GO:0009252">
    <property type="term" value="P:peptidoglycan biosynthetic process"/>
    <property type="evidence" value="ECO:0007669"/>
    <property type="project" value="TreeGrafter"/>
</dbReference>
<feature type="binding site" evidence="4 6">
    <location>
        <position position="132"/>
    </location>
    <ligand>
        <name>substrate</name>
    </ligand>
</feature>
<sequence>MYRKTFAEIHLDNIVYNISLLTEDLPKGTKIMAVVKGDGYGHGSVEVSKAAIKGGADYLAVALVEEGIHLRKNGINDIPILVLGYTPPQSANDLIKYNITPTLYDLGLAKALNSRLTSKIKAHVKVDTGMGRLGVLPENIISFLLELRKLDNIEVEGIFTHYAAGEEKDNPHTVKQFLKFKEILANLPYPIPLKHIANSGGVMESLTDETFNMVRLGIAIYGLYPSPKQKEKWSLKPALELKSEIVYLKDVEKGTPISYSMTYKTPRPSTIATIPIGYADGYFRDFSNKGFVTINGKKAPVVGRVCMDYIMVDVTGLPVNIGDEVVLYALKGDNTVDNLAPLIDTINYELVCAISKRVPRIYRGLES</sequence>
<feature type="modified residue" description="N6-(pyridoxal phosphate)lysine" evidence="4 5">
    <location>
        <position position="36"/>
    </location>
</feature>
<feature type="active site" description="Proton acceptor; specific for L-alanine" evidence="4">
    <location>
        <position position="259"/>
    </location>
</feature>
<evidence type="ECO:0000259" key="7">
    <source>
        <dbReference type="SMART" id="SM01005"/>
    </source>
</evidence>
<protein>
    <recommendedName>
        <fullName evidence="4">Alanine racemase</fullName>
        <ecNumber evidence="4">5.1.1.1</ecNumber>
    </recommendedName>
</protein>
<feature type="active site" description="Proton acceptor; specific for D-alanine" evidence="4">
    <location>
        <position position="36"/>
    </location>
</feature>
<organism evidence="8 9">
    <name type="scientific">Anaerobranca californiensis DSM 14826</name>
    <dbReference type="NCBI Taxonomy" id="1120989"/>
    <lineage>
        <taxon>Bacteria</taxon>
        <taxon>Bacillati</taxon>
        <taxon>Bacillota</taxon>
        <taxon>Clostridia</taxon>
        <taxon>Eubacteriales</taxon>
        <taxon>Proteinivoracaceae</taxon>
        <taxon>Anaerobranca</taxon>
    </lineage>
</organism>
<dbReference type="InterPro" id="IPR001608">
    <property type="entry name" value="Ala_racemase_N"/>
</dbReference>
<dbReference type="GO" id="GO:0030170">
    <property type="term" value="F:pyridoxal phosphate binding"/>
    <property type="evidence" value="ECO:0007669"/>
    <property type="project" value="UniProtKB-UniRule"/>
</dbReference>
<evidence type="ECO:0000313" key="9">
    <source>
        <dbReference type="Proteomes" id="UP000243547"/>
    </source>
</evidence>
<dbReference type="STRING" id="1120989.SAMN02745227_02109"/>
<dbReference type="SUPFAM" id="SSF50621">
    <property type="entry name" value="Alanine racemase C-terminal domain-like"/>
    <property type="match status" value="1"/>
</dbReference>
<dbReference type="InterPro" id="IPR009006">
    <property type="entry name" value="Ala_racemase/Decarboxylase_C"/>
</dbReference>
<evidence type="ECO:0000256" key="1">
    <source>
        <dbReference type="ARBA" id="ARBA00001933"/>
    </source>
</evidence>
<dbReference type="Pfam" id="PF01168">
    <property type="entry name" value="Ala_racemase_N"/>
    <property type="match status" value="1"/>
</dbReference>
<reference evidence="9" key="1">
    <citation type="submission" date="2016-11" db="EMBL/GenBank/DDBJ databases">
        <authorList>
            <person name="Varghese N."/>
            <person name="Submissions S."/>
        </authorList>
    </citation>
    <scope>NUCLEOTIDE SEQUENCE [LARGE SCALE GENOMIC DNA]</scope>
    <source>
        <strain evidence="9">DSM 14826</strain>
    </source>
</reference>
<dbReference type="Gene3D" id="2.40.37.10">
    <property type="entry name" value="Lyase, Ornithine Decarboxylase, Chain A, domain 1"/>
    <property type="match status" value="1"/>
</dbReference>